<reference evidence="2" key="1">
    <citation type="submission" date="2020-06" db="EMBL/GenBank/DDBJ databases">
        <authorList>
            <consortium name="Plant Systems Biology data submission"/>
        </authorList>
    </citation>
    <scope>NUCLEOTIDE SEQUENCE</scope>
    <source>
        <strain evidence="2">D6</strain>
    </source>
</reference>
<comment type="caution">
    <text evidence="2">The sequence shown here is derived from an EMBL/GenBank/DDBJ whole genome shotgun (WGS) entry which is preliminary data.</text>
</comment>
<feature type="compositionally biased region" description="Basic and acidic residues" evidence="1">
    <location>
        <begin position="308"/>
        <end position="320"/>
    </location>
</feature>
<dbReference type="EMBL" id="CAICTM010001082">
    <property type="protein sequence ID" value="CAB9520227.1"/>
    <property type="molecule type" value="Genomic_DNA"/>
</dbReference>
<keyword evidence="3" id="KW-1185">Reference proteome</keyword>
<accession>A0A9N8HPF8</accession>
<feature type="region of interest" description="Disordered" evidence="1">
    <location>
        <begin position="308"/>
        <end position="328"/>
    </location>
</feature>
<evidence type="ECO:0000256" key="1">
    <source>
        <dbReference type="SAM" id="MobiDB-lite"/>
    </source>
</evidence>
<evidence type="ECO:0000313" key="2">
    <source>
        <dbReference type="EMBL" id="CAB9520227.1"/>
    </source>
</evidence>
<sequence length="509" mass="58181">MATATPRTLDEFVYRLMGEEPYMSPRDRVRQRRRERHPFERDPKTWYQPVYQARFHLARRATRAAVASPATKPLSNDTIKSIFCREEVLSYLSPQGIISLWQSCKACQIPTLKRRKDMMLQSVFQYLRISLEAAQFVQDTYEGGWNTFLPRLVSLCNYLAHKVYGPLLEPDLAHRVYVAEQACFYGVRRSNRCRMGALAAYESNHQIEKARSAGQIRFGYESEDEEEEREANNPQPRPPQAVPSLHDLVRINARQIAWGHPEFINGYDQVVAGWLEENRQWMQAEVSSELQAGRKIFNNQCSKITLKTNEDKGGSEEEPAKKKRATAASGPLQYLAENENVRRRLVDGLHPAIWLSYDDGHRAELLETHVTVGPELQQIIGTVSTHHEFSQDEQPGRTKATFETCFFSDATRGTDFPGGIVGYLIGSPCYPESWSDRTVTMGMCIWCMRHRIAPFDNPSIDWERLIDAVVDSEASNRFSVFGEPGFYKEALKAEVFGPATPSEFLARLL</sequence>
<feature type="region of interest" description="Disordered" evidence="1">
    <location>
        <begin position="220"/>
        <end position="242"/>
    </location>
</feature>
<evidence type="ECO:0000313" key="3">
    <source>
        <dbReference type="Proteomes" id="UP001153069"/>
    </source>
</evidence>
<name>A0A9N8HPF8_9STRA</name>
<gene>
    <name evidence="2" type="ORF">SEMRO_1084_G239480.1</name>
</gene>
<organism evidence="2 3">
    <name type="scientific">Seminavis robusta</name>
    <dbReference type="NCBI Taxonomy" id="568900"/>
    <lineage>
        <taxon>Eukaryota</taxon>
        <taxon>Sar</taxon>
        <taxon>Stramenopiles</taxon>
        <taxon>Ochrophyta</taxon>
        <taxon>Bacillariophyta</taxon>
        <taxon>Bacillariophyceae</taxon>
        <taxon>Bacillariophycidae</taxon>
        <taxon>Naviculales</taxon>
        <taxon>Naviculaceae</taxon>
        <taxon>Seminavis</taxon>
    </lineage>
</organism>
<proteinExistence type="predicted"/>
<dbReference type="Proteomes" id="UP001153069">
    <property type="component" value="Unassembled WGS sequence"/>
</dbReference>
<protein>
    <submittedName>
        <fullName evidence="2">Uncharacterized protein</fullName>
    </submittedName>
</protein>
<dbReference type="AlphaFoldDB" id="A0A9N8HPF8"/>